<accession>A0A3G4ZZ42</accession>
<gene>
    <name evidence="2" type="ORF">Gaeavirus16_1</name>
</gene>
<feature type="compositionally biased region" description="Basic and acidic residues" evidence="1">
    <location>
        <begin position="501"/>
        <end position="512"/>
    </location>
</feature>
<feature type="compositionally biased region" description="Low complexity" evidence="1">
    <location>
        <begin position="87"/>
        <end position="114"/>
    </location>
</feature>
<feature type="compositionally biased region" description="Polar residues" evidence="1">
    <location>
        <begin position="166"/>
        <end position="175"/>
    </location>
</feature>
<feature type="compositionally biased region" description="Basic and acidic residues" evidence="1">
    <location>
        <begin position="279"/>
        <end position="294"/>
    </location>
</feature>
<dbReference type="EMBL" id="MK072214">
    <property type="protein sequence ID" value="AYV80205.1"/>
    <property type="molecule type" value="Genomic_DNA"/>
</dbReference>
<proteinExistence type="predicted"/>
<feature type="compositionally biased region" description="Low complexity" evidence="1">
    <location>
        <begin position="332"/>
        <end position="347"/>
    </location>
</feature>
<feature type="region of interest" description="Disordered" evidence="1">
    <location>
        <begin position="486"/>
        <end position="512"/>
    </location>
</feature>
<evidence type="ECO:0000313" key="2">
    <source>
        <dbReference type="EMBL" id="AYV80205.1"/>
    </source>
</evidence>
<name>A0A3G4ZZ42_9VIRU</name>
<feature type="compositionally biased region" description="Basic and acidic residues" evidence="1">
    <location>
        <begin position="137"/>
        <end position="148"/>
    </location>
</feature>
<feature type="region of interest" description="Disordered" evidence="1">
    <location>
        <begin position="83"/>
        <end position="178"/>
    </location>
</feature>
<feature type="compositionally biased region" description="Polar residues" evidence="1">
    <location>
        <begin position="306"/>
        <end position="320"/>
    </location>
</feature>
<sequence length="512" mass="57110">MEEVFLSQTNIRNQIKKLVTNLNLNPEELPKEYLGKFKRVITNSMENTIKKYADRKPDNISDAQFISLMNKKSIRDCLNDFNTKKTQSQSQNQSQNQSQSQSQNQRQNSKQNGQLKESVRREPRQAGWENQFMSQDDVMKRAASHPDQKNTPSKELAAYDSGGYASFSNPPSQGTDLMGQPLFITATGEYGPPLEFQNNNNNTQQNNTYGGMMNNGMNNNGMNNGMNNNGMNNNGMNNNGMNNNANNGMNPGMRNMGGMQNMNGMQNSSNMLTGSQEQSGKKNYQDDMERKMNELRSGYGGPAMSPDQNGGMQQVDQQTARLLGLDRGRGSGQQTYNQSQPQSQQYNGQQMLAQLQQQMNQMKQQGQMNPQIMEQMMQQMQMIIAQMNNQGMNNQGMNNPGMNNQGMNNNMNNGPPNNNNATGNFVDYSFNSGGENTGNDLNAAFGSIKDSSYSGIDSFDANYQKDTITGPVKNLTDQDNDLNGRLEKMRSERQGVSVPKAAEKFDPMKSPS</sequence>
<evidence type="ECO:0000256" key="1">
    <source>
        <dbReference type="SAM" id="MobiDB-lite"/>
    </source>
</evidence>
<reference evidence="2" key="1">
    <citation type="submission" date="2018-10" db="EMBL/GenBank/DDBJ databases">
        <title>Hidden diversity of soil giant viruses.</title>
        <authorList>
            <person name="Schulz F."/>
            <person name="Alteio L."/>
            <person name="Goudeau D."/>
            <person name="Ryan E.M."/>
            <person name="Malmstrom R.R."/>
            <person name="Blanchard J."/>
            <person name="Woyke T."/>
        </authorList>
    </citation>
    <scope>NUCLEOTIDE SEQUENCE</scope>
    <source>
        <strain evidence="2">GAV1</strain>
    </source>
</reference>
<protein>
    <submittedName>
        <fullName evidence="2">Uncharacterized protein</fullName>
    </submittedName>
</protein>
<organism evidence="2">
    <name type="scientific">Gaeavirus sp</name>
    <dbReference type="NCBI Taxonomy" id="2487767"/>
    <lineage>
        <taxon>Viruses</taxon>
        <taxon>Varidnaviria</taxon>
        <taxon>Bamfordvirae</taxon>
        <taxon>Nucleocytoviricota</taxon>
        <taxon>Megaviricetes</taxon>
        <taxon>Imitervirales</taxon>
        <taxon>Mimiviridae</taxon>
        <taxon>Klosneuvirinae</taxon>
    </lineage>
</organism>
<feature type="region of interest" description="Disordered" evidence="1">
    <location>
        <begin position="265"/>
        <end position="347"/>
    </location>
</feature>
<feature type="non-terminal residue" evidence="2">
    <location>
        <position position="512"/>
    </location>
</feature>